<dbReference type="OrthoDB" id="7085at10239"/>
<organism evidence="1 2">
    <name type="scientific">Sulfolobus islandicus rod-shaped virus 4</name>
    <dbReference type="NCBI Taxonomy" id="1983547"/>
    <lineage>
        <taxon>Viruses</taxon>
        <taxon>Adnaviria</taxon>
        <taxon>Zilligvirae</taxon>
        <taxon>Taleaviricota</taxon>
        <taxon>Tokiviricetes</taxon>
        <taxon>Ligamenvirales</taxon>
        <taxon>Rudiviridae</taxon>
        <taxon>Usarudivirus</taxon>
        <taxon>Usarudivirus yellowstonense</taxon>
        <taxon>Usarudivirus SIRV4</taxon>
    </lineage>
</organism>
<dbReference type="Gene3D" id="3.20.20.105">
    <property type="entry name" value="Queuine tRNA-ribosyltransferase-like"/>
    <property type="match status" value="1"/>
</dbReference>
<dbReference type="InterPro" id="IPR036511">
    <property type="entry name" value="TGT-like_sf"/>
</dbReference>
<dbReference type="SUPFAM" id="SSF51713">
    <property type="entry name" value="tRNA-guanine transglycosylase"/>
    <property type="match status" value="1"/>
</dbReference>
<dbReference type="Proteomes" id="UP000201341">
    <property type="component" value="Segment"/>
</dbReference>
<sequence length="311" mass="37460">MKLVFGVNTSTSYFFKTNFPVLINQLRFKKKTWKNETWVDSGGFQIIMHNLKISVNDVLQKYKSVNAYAFFSLDIPSIFSPLNKKNFEYFEYLYTKLEYIEKIIPVIHIYPLQDVDEAIDFYKQYSYYFAIGGIMTSSKMKVLIYTFPWIYYIRKKVPYLHILGMSGPYFLQIFNNMQSMDTAICSTISAFKEIIWFNGSRRYIGNMKTKRERYKITKDEKEQLFKFLDKHNFPFEYNLNDNKILELINAYILLYNNWKIKNKYTEYSEKLKRMGMDSLTSELIRNYKFANEILKEKKNKKKKEDELELEI</sequence>
<evidence type="ECO:0000313" key="2">
    <source>
        <dbReference type="Proteomes" id="UP000201341"/>
    </source>
</evidence>
<proteinExistence type="predicted"/>
<keyword evidence="2" id="KW-1185">Reference proteome</keyword>
<name>A0A1X9SK13_9VIRU</name>
<dbReference type="KEGG" id="vg:32878869"/>
<dbReference type="RefSeq" id="YP_009362962.1">
    <property type="nucleotide sequence ID" value="NC_034628.1"/>
</dbReference>
<dbReference type="GO" id="GO:0006400">
    <property type="term" value="P:tRNA modification"/>
    <property type="evidence" value="ECO:0007669"/>
    <property type="project" value="InterPro"/>
</dbReference>
<dbReference type="EMBL" id="KY744231">
    <property type="protein sequence ID" value="ARQ96560.1"/>
    <property type="molecule type" value="Genomic_DNA"/>
</dbReference>
<reference evidence="1 2" key="1">
    <citation type="journal article" date="2017" name="Viruses">
        <title>Differentiation and structure in Sulfolobus islandicus rod-shaped virus populations.</title>
        <authorList>
            <person name="Bautista M.A."/>
            <person name="Black J.A."/>
            <person name="Youngblut N.D."/>
            <person name="Whitaker R.J."/>
        </authorList>
    </citation>
    <scope>NUCLEOTIDE SEQUENCE [LARGE SCALE GENOMIC DNA]</scope>
</reference>
<evidence type="ECO:0000313" key="1">
    <source>
        <dbReference type="EMBL" id="ARQ96560.1"/>
    </source>
</evidence>
<evidence type="ECO:0008006" key="3">
    <source>
        <dbReference type="Google" id="ProtNLM"/>
    </source>
</evidence>
<accession>A0A1X9SK13</accession>
<protein>
    <recommendedName>
        <fullName evidence="3">Queuine tRNA-ribosyltransferase</fullName>
    </recommendedName>
</protein>
<dbReference type="GeneID" id="32878869"/>